<protein>
    <submittedName>
        <fullName evidence="2">DUF885 domain-containing protein</fullName>
    </submittedName>
</protein>
<dbReference type="EMBL" id="JBHRXV010000004">
    <property type="protein sequence ID" value="MFC3712487.1"/>
    <property type="molecule type" value="Genomic_DNA"/>
</dbReference>
<keyword evidence="1" id="KW-0732">Signal</keyword>
<evidence type="ECO:0000256" key="1">
    <source>
        <dbReference type="SAM" id="SignalP"/>
    </source>
</evidence>
<feature type="signal peptide" evidence="1">
    <location>
        <begin position="1"/>
        <end position="29"/>
    </location>
</feature>
<sequence length="613" mass="67944">MTARLLLAASLAALVAGCTAPDAAPSASAAPAAPAAAEAPKPDHDAQLKALFAESDEGNLKRNPISALFRGDLRYADQFGDYITDEYYATEVASGQAELARLNAIPRDSLTAQDQVAYDVFKWQTELGLRALGPEILPLTVVRPIDHFFGFHTFFPDLSSGEGAAPFKTLADYENNLKRIDGYVVLIDRAIGRFREGMASDVTQPRLVVDNVIGQLDTQIGMGVDNSVFMGPLKKFPAEISAADQARLRTEYAAAVKDKILPAYARLRDFLKTEYRPKSREGVGLAYMKGGDRLYSYLIEQNTTLPLGAEEVHQTGLREVARIKGEMEKVKTQVGYKGDLKSFFNYLRTDAKFKAKSKEALTQGYYDIGKKVDTRIGELFSTLPKSPLEIRPVPAYREKNDAGGSYQQGTPDGSRPGIFYFNTYDLPSRTTPGMETLYLHEGAPGHHFQISLAQENTSLPNFMRFGGNTAFVEGWALYAETLGPRIGMLTDPYQYFGHLNDQMLRAMRLVVDTGIHSKKWGRDQAIAYMLDNSSMSRTDAVSEVERYIAIPGQALAYMTGRLKIQELRERAERELGPKFDIREFHTQVLMTGALPLAVLEAKIDRWIAEKKAA</sequence>
<proteinExistence type="predicted"/>
<comment type="caution">
    <text evidence="2">The sequence shown here is derived from an EMBL/GenBank/DDBJ whole genome shotgun (WGS) entry which is preliminary data.</text>
</comment>
<dbReference type="PANTHER" id="PTHR33361">
    <property type="entry name" value="GLR0591 PROTEIN"/>
    <property type="match status" value="1"/>
</dbReference>
<dbReference type="Pfam" id="PF05960">
    <property type="entry name" value="DUF885"/>
    <property type="match status" value="1"/>
</dbReference>
<name>A0ABV7XB23_9SPHN</name>
<evidence type="ECO:0000313" key="2">
    <source>
        <dbReference type="EMBL" id="MFC3712487.1"/>
    </source>
</evidence>
<dbReference type="Proteomes" id="UP001595615">
    <property type="component" value="Unassembled WGS sequence"/>
</dbReference>
<organism evidence="2 3">
    <name type="scientific">Sphingoaurantiacus capsulatus</name>
    <dbReference type="NCBI Taxonomy" id="1771310"/>
    <lineage>
        <taxon>Bacteria</taxon>
        <taxon>Pseudomonadati</taxon>
        <taxon>Pseudomonadota</taxon>
        <taxon>Alphaproteobacteria</taxon>
        <taxon>Sphingomonadales</taxon>
        <taxon>Sphingosinicellaceae</taxon>
        <taxon>Sphingoaurantiacus</taxon>
    </lineage>
</organism>
<dbReference type="RefSeq" id="WP_380859442.1">
    <property type="nucleotide sequence ID" value="NZ_JBHRXV010000004.1"/>
</dbReference>
<feature type="chain" id="PRO_5045258879" evidence="1">
    <location>
        <begin position="30"/>
        <end position="613"/>
    </location>
</feature>
<keyword evidence="3" id="KW-1185">Reference proteome</keyword>
<accession>A0ABV7XB23</accession>
<gene>
    <name evidence="2" type="ORF">ACFOMD_07900</name>
</gene>
<dbReference type="PANTHER" id="PTHR33361:SF16">
    <property type="entry name" value="DUF885 DOMAIN-CONTAINING PROTEIN"/>
    <property type="match status" value="1"/>
</dbReference>
<dbReference type="PROSITE" id="PS51257">
    <property type="entry name" value="PROKAR_LIPOPROTEIN"/>
    <property type="match status" value="1"/>
</dbReference>
<evidence type="ECO:0000313" key="3">
    <source>
        <dbReference type="Proteomes" id="UP001595615"/>
    </source>
</evidence>
<reference evidence="3" key="1">
    <citation type="journal article" date="2019" name="Int. J. Syst. Evol. Microbiol.">
        <title>The Global Catalogue of Microorganisms (GCM) 10K type strain sequencing project: providing services to taxonomists for standard genome sequencing and annotation.</title>
        <authorList>
            <consortium name="The Broad Institute Genomics Platform"/>
            <consortium name="The Broad Institute Genome Sequencing Center for Infectious Disease"/>
            <person name="Wu L."/>
            <person name="Ma J."/>
        </authorList>
    </citation>
    <scope>NUCLEOTIDE SEQUENCE [LARGE SCALE GENOMIC DNA]</scope>
    <source>
        <strain evidence="3">KCTC 42644</strain>
    </source>
</reference>
<dbReference type="InterPro" id="IPR010281">
    <property type="entry name" value="DUF885"/>
</dbReference>